<comment type="caution">
    <text evidence="3">The sequence shown here is derived from an EMBL/GenBank/DDBJ whole genome shotgun (WGS) entry which is preliminary data.</text>
</comment>
<keyword evidence="2" id="KW-0812">Transmembrane</keyword>
<name>A0A5N6MJY7_9ASTR</name>
<dbReference type="Proteomes" id="UP000326396">
    <property type="component" value="Linkage Group LG5"/>
</dbReference>
<protein>
    <submittedName>
        <fullName evidence="3">Uncharacterized protein</fullName>
    </submittedName>
</protein>
<dbReference type="EMBL" id="SZYD01000015">
    <property type="protein sequence ID" value="KAD3640453.1"/>
    <property type="molecule type" value="Genomic_DNA"/>
</dbReference>
<accession>A0A5N6MJY7</accession>
<evidence type="ECO:0000313" key="4">
    <source>
        <dbReference type="Proteomes" id="UP000326396"/>
    </source>
</evidence>
<sequence>MVVRTMDELQEVRDLANLPFFLVKLGHVNSWWAPTVDLGDFDWDAQHGGAATIHDLETIGMAKFLEEADLNDTKEEFEKGMALLNEGRVVLNEERRMFKSEENKMKVVLGNLLQQNQFLTKCVEETSRDREWLITRVQKAAHTYGFSSGVCTRYHDATAGRPMETVPQYVADAKDKLGIMPLNIEEDVALGGQLSNSQTSLINPSSSVLPPHPTSGAGPSVGTPAIAVKDSSTTIVKDSPASVVKESAEDALEDAGKWSIYVIMNLAVWAFMFVWMLFQT</sequence>
<organism evidence="3 4">
    <name type="scientific">Mikania micrantha</name>
    <name type="common">bitter vine</name>
    <dbReference type="NCBI Taxonomy" id="192012"/>
    <lineage>
        <taxon>Eukaryota</taxon>
        <taxon>Viridiplantae</taxon>
        <taxon>Streptophyta</taxon>
        <taxon>Embryophyta</taxon>
        <taxon>Tracheophyta</taxon>
        <taxon>Spermatophyta</taxon>
        <taxon>Magnoliopsida</taxon>
        <taxon>eudicotyledons</taxon>
        <taxon>Gunneridae</taxon>
        <taxon>Pentapetalae</taxon>
        <taxon>asterids</taxon>
        <taxon>campanulids</taxon>
        <taxon>Asterales</taxon>
        <taxon>Asteraceae</taxon>
        <taxon>Asteroideae</taxon>
        <taxon>Heliantheae alliance</taxon>
        <taxon>Eupatorieae</taxon>
        <taxon>Mikania</taxon>
    </lineage>
</organism>
<keyword evidence="4" id="KW-1185">Reference proteome</keyword>
<feature type="region of interest" description="Disordered" evidence="1">
    <location>
        <begin position="201"/>
        <end position="220"/>
    </location>
</feature>
<evidence type="ECO:0000256" key="2">
    <source>
        <dbReference type="SAM" id="Phobius"/>
    </source>
</evidence>
<reference evidence="3 4" key="1">
    <citation type="submission" date="2019-05" db="EMBL/GenBank/DDBJ databases">
        <title>Mikania micrantha, genome provides insights into the molecular mechanism of rapid growth.</title>
        <authorList>
            <person name="Liu B."/>
        </authorList>
    </citation>
    <scope>NUCLEOTIDE SEQUENCE [LARGE SCALE GENOMIC DNA]</scope>
    <source>
        <strain evidence="3">NLD-2019</strain>
        <tissue evidence="3">Leaf</tissue>
    </source>
</reference>
<feature type="transmembrane region" description="Helical" evidence="2">
    <location>
        <begin position="258"/>
        <end position="278"/>
    </location>
</feature>
<keyword evidence="2" id="KW-1133">Transmembrane helix</keyword>
<keyword evidence="2" id="KW-0472">Membrane</keyword>
<gene>
    <name evidence="3" type="ORF">E3N88_29676</name>
</gene>
<proteinExistence type="predicted"/>
<dbReference type="AlphaFoldDB" id="A0A5N6MJY7"/>
<evidence type="ECO:0000313" key="3">
    <source>
        <dbReference type="EMBL" id="KAD3640453.1"/>
    </source>
</evidence>
<evidence type="ECO:0000256" key="1">
    <source>
        <dbReference type="SAM" id="MobiDB-lite"/>
    </source>
</evidence>